<sequence>MKNYQKAIALLTVAGVLLGTASPLAGHAAAAATKASTSTQASLKGVDAKLITAAQKKLQEVSGKTYTFNEAEKWSIDNNTGWDLQIKEAAHSYVSIGVNGQVDRIMLDQKWSDLKEEYKQQIKDALQKSAPGSTSVPETVTLTIGYPDVYMHAGKLELFTQVDDQLLTLLDGKIERIMTSLNPEDVPEAVMQAADAIKEGLGNVEKGELTKASAAIDGKGEKTYELMFASQDPKSPIFINVKEATGRISKAYISPLEDSVTEYTQGYSQLKNYTVKQLSENAKPSAQHFLNIDLTGYTAIKDEEKPGTAVFSKKNAPSIKGQYNTKGQFYNLELAE</sequence>
<reference evidence="3 5" key="2">
    <citation type="submission" date="2019-11" db="EMBL/GenBank/DDBJ databases">
        <title>Draft genome sequences of five Paenibacillus species of dairy origin.</title>
        <authorList>
            <person name="Olajide A.M."/>
            <person name="Chen S."/>
            <person name="Lapointe G."/>
        </authorList>
    </citation>
    <scope>NUCLEOTIDE SEQUENCE [LARGE SCALE GENOMIC DNA]</scope>
    <source>
        <strain evidence="3 5">3CT49</strain>
    </source>
</reference>
<comment type="caution">
    <text evidence="2">The sequence shown here is derived from an EMBL/GenBank/DDBJ whole genome shotgun (WGS) entry which is preliminary data.</text>
</comment>
<evidence type="ECO:0000313" key="4">
    <source>
        <dbReference type="Proteomes" id="UP000029278"/>
    </source>
</evidence>
<evidence type="ECO:0008006" key="6">
    <source>
        <dbReference type="Google" id="ProtNLM"/>
    </source>
</evidence>
<evidence type="ECO:0000313" key="2">
    <source>
        <dbReference type="EMBL" id="KFM94354.1"/>
    </source>
</evidence>
<dbReference type="Proteomes" id="UP000442469">
    <property type="component" value="Unassembled WGS sequence"/>
</dbReference>
<evidence type="ECO:0000256" key="1">
    <source>
        <dbReference type="SAM" id="SignalP"/>
    </source>
</evidence>
<dbReference type="STRING" id="44252.DJ90_1280"/>
<dbReference type="RefSeq" id="WP_036618517.1">
    <property type="nucleotide sequence ID" value="NZ_BOSD01000009.1"/>
</dbReference>
<dbReference type="Proteomes" id="UP000029278">
    <property type="component" value="Unassembled WGS sequence"/>
</dbReference>
<feature type="signal peptide" evidence="1">
    <location>
        <begin position="1"/>
        <end position="25"/>
    </location>
</feature>
<proteinExistence type="predicted"/>
<organism evidence="2 4">
    <name type="scientific">Paenibacillus macerans</name>
    <name type="common">Bacillus macerans</name>
    <dbReference type="NCBI Taxonomy" id="44252"/>
    <lineage>
        <taxon>Bacteria</taxon>
        <taxon>Bacillati</taxon>
        <taxon>Bacillota</taxon>
        <taxon>Bacilli</taxon>
        <taxon>Bacillales</taxon>
        <taxon>Paenibacillaceae</taxon>
        <taxon>Paenibacillus</taxon>
    </lineage>
</organism>
<reference evidence="2 4" key="1">
    <citation type="submission" date="2014-04" db="EMBL/GenBank/DDBJ databases">
        <authorList>
            <person name="Bishop-Lilly K.A."/>
            <person name="Broomall S.M."/>
            <person name="Chain P.S."/>
            <person name="Chertkov O."/>
            <person name="Coyne S.R."/>
            <person name="Daligault H.E."/>
            <person name="Davenport K.W."/>
            <person name="Erkkila T."/>
            <person name="Frey K.G."/>
            <person name="Gibbons H.S."/>
            <person name="Gu W."/>
            <person name="Jaissle J."/>
            <person name="Johnson S.L."/>
            <person name="Koroleva G.I."/>
            <person name="Ladner J.T."/>
            <person name="Lo C.-C."/>
            <person name="Minogue T.D."/>
            <person name="Munk C."/>
            <person name="Palacios G.F."/>
            <person name="Redden C.L."/>
            <person name="Rosenzweig C.N."/>
            <person name="Scholz M.B."/>
            <person name="Teshima H."/>
            <person name="Xu Y."/>
        </authorList>
    </citation>
    <scope>NUCLEOTIDE SEQUENCE [LARGE SCALE GENOMIC DNA]</scope>
    <source>
        <strain evidence="2 4">8244</strain>
    </source>
</reference>
<accession>A0A090Y7A5</accession>
<dbReference type="EMBL" id="JMQA01000047">
    <property type="protein sequence ID" value="KFM94354.1"/>
    <property type="molecule type" value="Genomic_DNA"/>
</dbReference>
<protein>
    <recommendedName>
        <fullName evidence="6">Peptidase propeptide and YPEB domain protein</fullName>
    </recommendedName>
</protein>
<dbReference type="HOGENOM" id="CLU_069600_0_0_9"/>
<dbReference type="EMBL" id="WNZZ01000001">
    <property type="protein sequence ID" value="MUG21026.1"/>
    <property type="molecule type" value="Genomic_DNA"/>
</dbReference>
<dbReference type="PATRIC" id="fig|44252.3.peg.5563"/>
<keyword evidence="1" id="KW-0732">Signal</keyword>
<keyword evidence="4" id="KW-1185">Reference proteome</keyword>
<dbReference type="OrthoDB" id="2657895at2"/>
<gene>
    <name evidence="2" type="ORF">DJ90_1280</name>
    <name evidence="3" type="ORF">GNQ08_01080</name>
</gene>
<dbReference type="GeneID" id="77010657"/>
<evidence type="ECO:0000313" key="3">
    <source>
        <dbReference type="EMBL" id="MUG21026.1"/>
    </source>
</evidence>
<name>A0A090Y7A5_PAEMA</name>
<dbReference type="AlphaFoldDB" id="A0A090Y7A5"/>
<evidence type="ECO:0000313" key="5">
    <source>
        <dbReference type="Proteomes" id="UP000442469"/>
    </source>
</evidence>
<feature type="chain" id="PRO_5038207450" description="Peptidase propeptide and YPEB domain protein" evidence="1">
    <location>
        <begin position="26"/>
        <end position="336"/>
    </location>
</feature>